<proteinExistence type="predicted"/>
<dbReference type="EMBL" id="JAULSN010000017">
    <property type="protein sequence ID" value="KAK3358368.1"/>
    <property type="molecule type" value="Genomic_DNA"/>
</dbReference>
<comment type="caution">
    <text evidence="2">The sequence shown here is derived from an EMBL/GenBank/DDBJ whole genome shotgun (WGS) entry which is preliminary data.</text>
</comment>
<dbReference type="AlphaFoldDB" id="A0AAE0JS27"/>
<protein>
    <submittedName>
        <fullName evidence="2">Uncharacterized protein</fullName>
    </submittedName>
</protein>
<dbReference type="Proteomes" id="UP001287356">
    <property type="component" value="Unassembled WGS sequence"/>
</dbReference>
<organism evidence="2 3">
    <name type="scientific">Lasiosphaeria ovina</name>
    <dbReference type="NCBI Taxonomy" id="92902"/>
    <lineage>
        <taxon>Eukaryota</taxon>
        <taxon>Fungi</taxon>
        <taxon>Dikarya</taxon>
        <taxon>Ascomycota</taxon>
        <taxon>Pezizomycotina</taxon>
        <taxon>Sordariomycetes</taxon>
        <taxon>Sordariomycetidae</taxon>
        <taxon>Sordariales</taxon>
        <taxon>Lasiosphaeriaceae</taxon>
        <taxon>Lasiosphaeria</taxon>
    </lineage>
</organism>
<reference evidence="2" key="2">
    <citation type="submission" date="2023-06" db="EMBL/GenBank/DDBJ databases">
        <authorList>
            <consortium name="Lawrence Berkeley National Laboratory"/>
            <person name="Haridas S."/>
            <person name="Hensen N."/>
            <person name="Bonometti L."/>
            <person name="Westerberg I."/>
            <person name="Brannstrom I.O."/>
            <person name="Guillou S."/>
            <person name="Cros-Aarteil S."/>
            <person name="Calhoun S."/>
            <person name="Kuo A."/>
            <person name="Mondo S."/>
            <person name="Pangilinan J."/>
            <person name="Riley R."/>
            <person name="Labutti K."/>
            <person name="Andreopoulos B."/>
            <person name="Lipzen A."/>
            <person name="Chen C."/>
            <person name="Yanf M."/>
            <person name="Daum C."/>
            <person name="Ng V."/>
            <person name="Clum A."/>
            <person name="Steindorff A."/>
            <person name="Ohm R."/>
            <person name="Martin F."/>
            <person name="Silar P."/>
            <person name="Natvig D."/>
            <person name="Lalanne C."/>
            <person name="Gautier V."/>
            <person name="Ament-Velasquez S.L."/>
            <person name="Kruys A."/>
            <person name="Hutchinson M.I."/>
            <person name="Powell A.J."/>
            <person name="Barry K."/>
            <person name="Miller A.N."/>
            <person name="Grigoriev I.V."/>
            <person name="Debuchy R."/>
            <person name="Gladieux P."/>
            <person name="Thoren M.H."/>
            <person name="Johannesson H."/>
        </authorList>
    </citation>
    <scope>NUCLEOTIDE SEQUENCE</scope>
    <source>
        <strain evidence="2">CBS 958.72</strain>
    </source>
</reference>
<reference evidence="2" key="1">
    <citation type="journal article" date="2023" name="Mol. Phylogenet. Evol.">
        <title>Genome-scale phylogeny and comparative genomics of the fungal order Sordariales.</title>
        <authorList>
            <person name="Hensen N."/>
            <person name="Bonometti L."/>
            <person name="Westerberg I."/>
            <person name="Brannstrom I.O."/>
            <person name="Guillou S."/>
            <person name="Cros-Aarteil S."/>
            <person name="Calhoun S."/>
            <person name="Haridas S."/>
            <person name="Kuo A."/>
            <person name="Mondo S."/>
            <person name="Pangilinan J."/>
            <person name="Riley R."/>
            <person name="LaButti K."/>
            <person name="Andreopoulos B."/>
            <person name="Lipzen A."/>
            <person name="Chen C."/>
            <person name="Yan M."/>
            <person name="Daum C."/>
            <person name="Ng V."/>
            <person name="Clum A."/>
            <person name="Steindorff A."/>
            <person name="Ohm R.A."/>
            <person name="Martin F."/>
            <person name="Silar P."/>
            <person name="Natvig D.O."/>
            <person name="Lalanne C."/>
            <person name="Gautier V."/>
            <person name="Ament-Velasquez S.L."/>
            <person name="Kruys A."/>
            <person name="Hutchinson M.I."/>
            <person name="Powell A.J."/>
            <person name="Barry K."/>
            <person name="Miller A.N."/>
            <person name="Grigoriev I.V."/>
            <person name="Debuchy R."/>
            <person name="Gladieux P."/>
            <person name="Hiltunen Thoren M."/>
            <person name="Johannesson H."/>
        </authorList>
    </citation>
    <scope>NUCLEOTIDE SEQUENCE</scope>
    <source>
        <strain evidence="2">CBS 958.72</strain>
    </source>
</reference>
<evidence type="ECO:0000313" key="3">
    <source>
        <dbReference type="Proteomes" id="UP001287356"/>
    </source>
</evidence>
<name>A0AAE0JS27_9PEZI</name>
<keyword evidence="3" id="KW-1185">Reference proteome</keyword>
<feature type="region of interest" description="Disordered" evidence="1">
    <location>
        <begin position="183"/>
        <end position="202"/>
    </location>
</feature>
<evidence type="ECO:0000313" key="2">
    <source>
        <dbReference type="EMBL" id="KAK3358368.1"/>
    </source>
</evidence>
<gene>
    <name evidence="2" type="ORF">B0T24DRAFT_685632</name>
</gene>
<sequence>MCSSHRWLRRLHVGIGQIVDAAAAAAAAAAGDESCPLPACRNGHVVLGSWLVGINTRHHESIRVAAGKVFLGVGFDPIHEQISSAKDIQDLIDGLIDLVMAHTHARREVQDGVAETHTTKAEKNGMVGGESSEARSQEKRKLHVDDMKPYVKLPFWGRDPGVTTSSSGISDMELLRQALELAPTPLPPDREVTLYDAEEEEL</sequence>
<evidence type="ECO:0000256" key="1">
    <source>
        <dbReference type="SAM" id="MobiDB-lite"/>
    </source>
</evidence>
<accession>A0AAE0JS27</accession>